<feature type="transmembrane region" description="Helical" evidence="1">
    <location>
        <begin position="234"/>
        <end position="254"/>
    </location>
</feature>
<organism evidence="2 3">
    <name type="scientific">Daphnia magna</name>
    <dbReference type="NCBI Taxonomy" id="35525"/>
    <lineage>
        <taxon>Eukaryota</taxon>
        <taxon>Metazoa</taxon>
        <taxon>Ecdysozoa</taxon>
        <taxon>Arthropoda</taxon>
        <taxon>Crustacea</taxon>
        <taxon>Branchiopoda</taxon>
        <taxon>Diplostraca</taxon>
        <taxon>Cladocera</taxon>
        <taxon>Anomopoda</taxon>
        <taxon>Daphniidae</taxon>
        <taxon>Daphnia</taxon>
    </lineage>
</organism>
<keyword evidence="1" id="KW-0472">Membrane</keyword>
<feature type="transmembrane region" description="Helical" evidence="1">
    <location>
        <begin position="170"/>
        <end position="194"/>
    </location>
</feature>
<evidence type="ECO:0000313" key="3">
    <source>
        <dbReference type="Proteomes" id="UP001234178"/>
    </source>
</evidence>
<evidence type="ECO:0000313" key="2">
    <source>
        <dbReference type="EMBL" id="KAK4014085.1"/>
    </source>
</evidence>
<keyword evidence="3" id="KW-1185">Reference proteome</keyword>
<name>A0ABQ9ZMC3_9CRUS</name>
<proteinExistence type="predicted"/>
<keyword evidence="1" id="KW-0812">Transmembrane</keyword>
<evidence type="ECO:0008006" key="4">
    <source>
        <dbReference type="Google" id="ProtNLM"/>
    </source>
</evidence>
<dbReference type="EMBL" id="JAOYFB010000004">
    <property type="protein sequence ID" value="KAK4014085.1"/>
    <property type="molecule type" value="Genomic_DNA"/>
</dbReference>
<gene>
    <name evidence="2" type="ORF">OUZ56_026631</name>
</gene>
<reference evidence="2 3" key="1">
    <citation type="journal article" date="2023" name="Nucleic Acids Res.">
        <title>The hologenome of Daphnia magna reveals possible DNA methylation and microbiome-mediated evolution of the host genome.</title>
        <authorList>
            <person name="Chaturvedi A."/>
            <person name="Li X."/>
            <person name="Dhandapani V."/>
            <person name="Marshall H."/>
            <person name="Kissane S."/>
            <person name="Cuenca-Cambronero M."/>
            <person name="Asole G."/>
            <person name="Calvet F."/>
            <person name="Ruiz-Romero M."/>
            <person name="Marangio P."/>
            <person name="Guigo R."/>
            <person name="Rago D."/>
            <person name="Mirbahai L."/>
            <person name="Eastwood N."/>
            <person name="Colbourne J.K."/>
            <person name="Zhou J."/>
            <person name="Mallon E."/>
            <person name="Orsini L."/>
        </authorList>
    </citation>
    <scope>NUCLEOTIDE SEQUENCE [LARGE SCALE GENOMIC DNA]</scope>
    <source>
        <strain evidence="2">LRV0_1</strain>
    </source>
</reference>
<feature type="transmembrane region" description="Helical" evidence="1">
    <location>
        <begin position="266"/>
        <end position="284"/>
    </location>
</feature>
<accession>A0ABQ9ZMC3</accession>
<keyword evidence="1" id="KW-1133">Transmembrane helix</keyword>
<protein>
    <recommendedName>
        <fullName evidence="4">Gustatory receptor</fullName>
    </recommendedName>
</protein>
<dbReference type="Proteomes" id="UP001234178">
    <property type="component" value="Unassembled WGS sequence"/>
</dbReference>
<feature type="transmembrane region" description="Helical" evidence="1">
    <location>
        <begin position="37"/>
        <end position="59"/>
    </location>
</feature>
<sequence length="383" mass="43892">MTGLRNRFNGSVSGLHRLLHFLGLDSSPGSSKWKTKLWGSIGFLVMFQAGQYVFVLRSFPYFKCFLVKLNATITLLDRFTRFFSVGSIHLILLLKLDSFLDSFFNQLNPIDLQLCLPKLSRVRRLATAGVVWIFFVCNSQVICATYVELVEAPRKYSISLLERLQQFIRLESYMILDVSVVIFCTLGELLVIYYRQLANDVILCPSSKDFFLFSSISTQLSCTAAFLRTQFSSILLVNCIHSFVCLLLFADALISELQNPNLKITALWTSIVLIDCLVRLWLIGHTADKIRTASQRCIRSLRHLRDHTLLDINPSYQRNQITLAIVEIPRTLPHFKLFGMITLSKELVFGVLETTAAYIYNSVKWFQIKNEKVDILRIQSAFI</sequence>
<comment type="caution">
    <text evidence="2">The sequence shown here is derived from an EMBL/GenBank/DDBJ whole genome shotgun (WGS) entry which is preliminary data.</text>
</comment>
<evidence type="ECO:0000256" key="1">
    <source>
        <dbReference type="SAM" id="Phobius"/>
    </source>
</evidence>
<feature type="transmembrane region" description="Helical" evidence="1">
    <location>
        <begin position="126"/>
        <end position="149"/>
    </location>
</feature>